<dbReference type="GO" id="GO:0106310">
    <property type="term" value="F:protein serine kinase activity"/>
    <property type="evidence" value="ECO:0007669"/>
    <property type="project" value="RHEA"/>
</dbReference>
<dbReference type="InterPro" id="IPR050117">
    <property type="entry name" value="MAPK"/>
</dbReference>
<keyword evidence="17" id="KW-1185">Reference proteome</keyword>
<dbReference type="InterPro" id="IPR011009">
    <property type="entry name" value="Kinase-like_dom_sf"/>
</dbReference>
<reference evidence="18" key="1">
    <citation type="submission" date="2017-02" db="UniProtKB">
        <authorList>
            <consortium name="WormBaseParasite"/>
        </authorList>
    </citation>
    <scope>IDENTIFICATION</scope>
</reference>
<dbReference type="GO" id="GO:0005524">
    <property type="term" value="F:ATP binding"/>
    <property type="evidence" value="ECO:0007669"/>
    <property type="project" value="UniProtKB-UniRule"/>
</dbReference>
<evidence type="ECO:0000256" key="5">
    <source>
        <dbReference type="ARBA" id="ARBA00022553"/>
    </source>
</evidence>
<evidence type="ECO:0000256" key="1">
    <source>
        <dbReference type="ARBA" id="ARBA00001946"/>
    </source>
</evidence>
<dbReference type="PRINTS" id="PR01770">
    <property type="entry name" value="ERK1ERK2MAPK"/>
</dbReference>
<evidence type="ECO:0000256" key="14">
    <source>
        <dbReference type="RuleBase" id="RU000304"/>
    </source>
</evidence>
<dbReference type="WBParaSite" id="SMUV_0000305301-mRNA-1">
    <property type="protein sequence ID" value="SMUV_0000305301-mRNA-1"/>
    <property type="gene ID" value="SMUV_0000305301"/>
</dbReference>
<dbReference type="Pfam" id="PF00069">
    <property type="entry name" value="Pkinase"/>
    <property type="match status" value="1"/>
</dbReference>
<evidence type="ECO:0000256" key="8">
    <source>
        <dbReference type="ARBA" id="ARBA00022777"/>
    </source>
</evidence>
<evidence type="ECO:0000256" key="15">
    <source>
        <dbReference type="RuleBase" id="RU361165"/>
    </source>
</evidence>
<keyword evidence="8 15" id="KW-0418">Kinase</keyword>
<dbReference type="FunFam" id="3.30.200.20:FF:000046">
    <property type="entry name" value="Mitogen-activated protein kinase"/>
    <property type="match status" value="1"/>
</dbReference>
<dbReference type="InterPro" id="IPR008271">
    <property type="entry name" value="Ser/Thr_kinase_AS"/>
</dbReference>
<feature type="binding site" evidence="13">
    <location>
        <position position="63"/>
    </location>
    <ligand>
        <name>ATP</name>
        <dbReference type="ChEBI" id="CHEBI:30616"/>
    </ligand>
</feature>
<dbReference type="STRING" id="451379.A0A0N5AFJ5"/>
<comment type="similarity">
    <text evidence="2">Belongs to the protein kinase superfamily. CMGC Ser/Thr protein kinase family. MAP kinase subfamily.</text>
</comment>
<dbReference type="SUPFAM" id="SSF56112">
    <property type="entry name" value="Protein kinase-like (PK-like)"/>
    <property type="match status" value="1"/>
</dbReference>
<dbReference type="FunFam" id="1.10.510.10:FF:000624">
    <property type="entry name" value="Mitogen-activated protein kinase"/>
    <property type="match status" value="1"/>
</dbReference>
<proteinExistence type="inferred from homology"/>
<evidence type="ECO:0000256" key="12">
    <source>
        <dbReference type="ARBA" id="ARBA00048312"/>
    </source>
</evidence>
<dbReference type="PROSITE" id="PS01351">
    <property type="entry name" value="MAPK"/>
    <property type="match status" value="1"/>
</dbReference>
<dbReference type="InterPro" id="IPR008349">
    <property type="entry name" value="MAPK_ERK1/2"/>
</dbReference>
<evidence type="ECO:0000259" key="16">
    <source>
        <dbReference type="PROSITE" id="PS50011"/>
    </source>
</evidence>
<dbReference type="PROSITE" id="PS50011">
    <property type="entry name" value="PROTEIN_KINASE_DOM"/>
    <property type="match status" value="1"/>
</dbReference>
<dbReference type="InterPro" id="IPR003527">
    <property type="entry name" value="MAP_kinase_CS"/>
</dbReference>
<dbReference type="PANTHER" id="PTHR24055">
    <property type="entry name" value="MITOGEN-ACTIVATED PROTEIN KINASE"/>
    <property type="match status" value="1"/>
</dbReference>
<evidence type="ECO:0000256" key="6">
    <source>
        <dbReference type="ARBA" id="ARBA00022679"/>
    </source>
</evidence>
<dbReference type="Gene3D" id="3.30.200.20">
    <property type="entry name" value="Phosphorylase Kinase, domain 1"/>
    <property type="match status" value="1"/>
</dbReference>
<evidence type="ECO:0000256" key="2">
    <source>
        <dbReference type="ARBA" id="ARBA00008832"/>
    </source>
</evidence>
<dbReference type="EC" id="2.7.11.24" evidence="3 15"/>
<comment type="catalytic activity">
    <reaction evidence="11 15">
        <text>L-threonyl-[protein] + ATP = O-phospho-L-threonyl-[protein] + ADP + H(+)</text>
        <dbReference type="Rhea" id="RHEA:46608"/>
        <dbReference type="Rhea" id="RHEA-COMP:11060"/>
        <dbReference type="Rhea" id="RHEA-COMP:11605"/>
        <dbReference type="ChEBI" id="CHEBI:15378"/>
        <dbReference type="ChEBI" id="CHEBI:30013"/>
        <dbReference type="ChEBI" id="CHEBI:30616"/>
        <dbReference type="ChEBI" id="CHEBI:61977"/>
        <dbReference type="ChEBI" id="CHEBI:456216"/>
        <dbReference type="EC" id="2.7.11.24"/>
    </reaction>
</comment>
<comment type="catalytic activity">
    <reaction evidence="12">
        <text>L-seryl-[protein] + ATP = O-phospho-L-seryl-[protein] + ADP + H(+)</text>
        <dbReference type="Rhea" id="RHEA:17989"/>
        <dbReference type="Rhea" id="RHEA-COMP:9863"/>
        <dbReference type="Rhea" id="RHEA-COMP:11604"/>
        <dbReference type="ChEBI" id="CHEBI:15378"/>
        <dbReference type="ChEBI" id="CHEBI:29999"/>
        <dbReference type="ChEBI" id="CHEBI:30616"/>
        <dbReference type="ChEBI" id="CHEBI:83421"/>
        <dbReference type="ChEBI" id="CHEBI:456216"/>
        <dbReference type="EC" id="2.7.11.24"/>
    </reaction>
</comment>
<dbReference type="PROSITE" id="PS00107">
    <property type="entry name" value="PROTEIN_KINASE_ATP"/>
    <property type="match status" value="1"/>
</dbReference>
<keyword evidence="4 14" id="KW-0723">Serine/threonine-protein kinase</keyword>
<evidence type="ECO:0000256" key="10">
    <source>
        <dbReference type="ARBA" id="ARBA00023306"/>
    </source>
</evidence>
<evidence type="ECO:0000256" key="9">
    <source>
        <dbReference type="ARBA" id="ARBA00022840"/>
    </source>
</evidence>
<dbReference type="InterPro" id="IPR017441">
    <property type="entry name" value="Protein_kinase_ATP_BS"/>
</dbReference>
<dbReference type="PROSITE" id="PS00108">
    <property type="entry name" value="PROTEIN_KINASE_ST"/>
    <property type="match status" value="1"/>
</dbReference>
<keyword evidence="9 13" id="KW-0067">ATP-binding</keyword>
<feature type="domain" description="Protein kinase" evidence="16">
    <location>
        <begin position="33"/>
        <end position="324"/>
    </location>
</feature>
<keyword evidence="15" id="KW-0460">Magnesium</keyword>
<dbReference type="Proteomes" id="UP000046393">
    <property type="component" value="Unplaced"/>
</dbReference>
<comment type="activity regulation">
    <text evidence="15">Activated by threonine and tyrosine phosphorylation.</text>
</comment>
<accession>A0A0N5AFJ5</accession>
<dbReference type="GO" id="GO:0005737">
    <property type="term" value="C:cytoplasm"/>
    <property type="evidence" value="ECO:0007669"/>
    <property type="project" value="UniProtKB-ARBA"/>
</dbReference>
<sequence>MPGLLIYHSDSLMSKDEDNLKIHGRVFEVSSRYTDLSYIGEGAYAVVASATDTKTGDKVAIKKLSPFSHPILCQRTLREITILSRLKHENVITMIDIVHPPAIEDMKYVYIVEEYMQTDLFHVLHSLNAPKLTIDHICFFLYQILRGLKYIHSANVVHRDLKPSNLLVNESCDLKICDFGLSRVVDPSCDSGDILTEYVATRWYRAPEIMFNSKCYTKDIDVWSVGCILGEMFDCKPMFPGQHYLDHLNIILRTIGSPSSDDLQDVRNANARSYLASFPHYDKQPWAKRYPGTNPSALDLLDKMLTFNPNKRISVEDALAHPFLSQYYDPADEVNIYVIT</sequence>
<evidence type="ECO:0000256" key="13">
    <source>
        <dbReference type="PROSITE-ProRule" id="PRU10141"/>
    </source>
</evidence>
<dbReference type="GO" id="GO:0004707">
    <property type="term" value="F:MAP kinase activity"/>
    <property type="evidence" value="ECO:0007669"/>
    <property type="project" value="UniProtKB-EC"/>
</dbReference>
<evidence type="ECO:0000313" key="18">
    <source>
        <dbReference type="WBParaSite" id="SMUV_0000305301-mRNA-1"/>
    </source>
</evidence>
<dbReference type="SMART" id="SM00220">
    <property type="entry name" value="S_TKc"/>
    <property type="match status" value="1"/>
</dbReference>
<evidence type="ECO:0000313" key="17">
    <source>
        <dbReference type="Proteomes" id="UP000046393"/>
    </source>
</evidence>
<organism evidence="17 18">
    <name type="scientific">Syphacia muris</name>
    <dbReference type="NCBI Taxonomy" id="451379"/>
    <lineage>
        <taxon>Eukaryota</taxon>
        <taxon>Metazoa</taxon>
        <taxon>Ecdysozoa</taxon>
        <taxon>Nematoda</taxon>
        <taxon>Chromadorea</taxon>
        <taxon>Rhabditida</taxon>
        <taxon>Spirurina</taxon>
        <taxon>Oxyuridomorpha</taxon>
        <taxon>Oxyuroidea</taxon>
        <taxon>Oxyuridae</taxon>
        <taxon>Syphacia</taxon>
    </lineage>
</organism>
<keyword evidence="6 15" id="KW-0808">Transferase</keyword>
<dbReference type="AlphaFoldDB" id="A0A0N5AFJ5"/>
<comment type="similarity">
    <text evidence="15">Belongs to the protein kinase superfamily. Ser/Thr protein kinase family. MAP kinase subfamily.</text>
</comment>
<name>A0A0N5AFJ5_9BILA</name>
<dbReference type="InterPro" id="IPR000719">
    <property type="entry name" value="Prot_kinase_dom"/>
</dbReference>
<evidence type="ECO:0000256" key="3">
    <source>
        <dbReference type="ARBA" id="ARBA00012411"/>
    </source>
</evidence>
<evidence type="ECO:0000256" key="7">
    <source>
        <dbReference type="ARBA" id="ARBA00022741"/>
    </source>
</evidence>
<evidence type="ECO:0000256" key="11">
    <source>
        <dbReference type="ARBA" id="ARBA00047592"/>
    </source>
</evidence>
<dbReference type="Gene3D" id="1.10.510.10">
    <property type="entry name" value="Transferase(Phosphotransferase) domain 1"/>
    <property type="match status" value="1"/>
</dbReference>
<protein>
    <recommendedName>
        <fullName evidence="3 15">Mitogen-activated protein kinase</fullName>
        <ecNumber evidence="3 15">2.7.11.24</ecNumber>
    </recommendedName>
</protein>
<keyword evidence="5" id="KW-0597">Phosphoprotein</keyword>
<keyword evidence="7 13" id="KW-0547">Nucleotide-binding</keyword>
<comment type="cofactor">
    <cofactor evidence="1 15">
        <name>Mg(2+)</name>
        <dbReference type="ChEBI" id="CHEBI:18420"/>
    </cofactor>
</comment>
<evidence type="ECO:0000256" key="4">
    <source>
        <dbReference type="ARBA" id="ARBA00022527"/>
    </source>
</evidence>
<keyword evidence="10" id="KW-0131">Cell cycle</keyword>